<organism evidence="2 3">
    <name type="scientific">Anopheles albimanus</name>
    <name type="common">New world malaria mosquito</name>
    <dbReference type="NCBI Taxonomy" id="7167"/>
    <lineage>
        <taxon>Eukaryota</taxon>
        <taxon>Metazoa</taxon>
        <taxon>Ecdysozoa</taxon>
        <taxon>Arthropoda</taxon>
        <taxon>Hexapoda</taxon>
        <taxon>Insecta</taxon>
        <taxon>Pterygota</taxon>
        <taxon>Neoptera</taxon>
        <taxon>Endopterygota</taxon>
        <taxon>Diptera</taxon>
        <taxon>Nematocera</taxon>
        <taxon>Culicoidea</taxon>
        <taxon>Culicidae</taxon>
        <taxon>Anophelinae</taxon>
        <taxon>Anopheles</taxon>
    </lineage>
</organism>
<feature type="region of interest" description="Disordered" evidence="1">
    <location>
        <begin position="444"/>
        <end position="555"/>
    </location>
</feature>
<accession>A0A182FRV3</accession>
<evidence type="ECO:0000313" key="3">
    <source>
        <dbReference type="Proteomes" id="UP000069272"/>
    </source>
</evidence>
<dbReference type="Proteomes" id="UP000069272">
    <property type="component" value="Chromosome 2R"/>
</dbReference>
<protein>
    <submittedName>
        <fullName evidence="2">Uncharacterized protein</fullName>
    </submittedName>
</protein>
<feature type="compositionally biased region" description="Low complexity" evidence="1">
    <location>
        <begin position="459"/>
        <end position="469"/>
    </location>
</feature>
<reference evidence="2 3" key="1">
    <citation type="journal article" date="2017" name="G3 (Bethesda)">
        <title>The Physical Genome Mapping of Anopheles albimanus Corrected Scaffold Misassemblies and Identified Interarm Rearrangements in Genus Anopheles.</title>
        <authorList>
            <person name="Artemov G.N."/>
            <person name="Peery A.N."/>
            <person name="Jiang X."/>
            <person name="Tu Z."/>
            <person name="Stegniy V.N."/>
            <person name="Sharakhova M.V."/>
            <person name="Sharakhov I.V."/>
        </authorList>
    </citation>
    <scope>NUCLEOTIDE SEQUENCE [LARGE SCALE GENOMIC DNA]</scope>
    <source>
        <strain evidence="2 3">ALBI9_A</strain>
    </source>
</reference>
<dbReference type="VEuPathDB" id="VectorBase:AALB20_037012"/>
<dbReference type="EnsemblMetazoa" id="AALB009279-RA">
    <property type="protein sequence ID" value="AALB009279-PA"/>
    <property type="gene ID" value="AALB009279"/>
</dbReference>
<keyword evidence="3" id="KW-1185">Reference proteome</keyword>
<name>A0A182FRV3_ANOAL</name>
<feature type="compositionally biased region" description="Basic and acidic residues" evidence="1">
    <location>
        <begin position="296"/>
        <end position="306"/>
    </location>
</feature>
<feature type="compositionally biased region" description="Low complexity" evidence="1">
    <location>
        <begin position="266"/>
        <end position="281"/>
    </location>
</feature>
<evidence type="ECO:0000313" key="2">
    <source>
        <dbReference type="EnsemblMetazoa" id="AALB009279-PA"/>
    </source>
</evidence>
<proteinExistence type="predicted"/>
<evidence type="ECO:0000256" key="1">
    <source>
        <dbReference type="SAM" id="MobiDB-lite"/>
    </source>
</evidence>
<sequence>NTLHQEHPKQSRLVSPLRVVSVHCWCGDCDASQRKGYCRLVRSGAAADRAFSYSEVSFLCSFSVMGTSRSQYGSFMRQFALLLLLTAVLASGSRVSATGYYGVGNELRYGQPFVSKQTTGSHFKTAPATFGKKTPLTGAGFGGKGGKGAGRHSSAASPAGKYESLMTDLGISGYKHFENSVIRDLERREELKVEATIHTLFPDDDGWRPIASNRKPVSVKAPSGAQSNAIAAVADATAEHSEPKVVTVAPEKSRPTALSSGRPSKVKPSSVGSSTVPKSTVHLGQKSRSKGTAPMGKDKRTKDRSKCWNCVGSTSSSVVTKQVPGQGGSSTVKVPIALKNASTAHRHGPAYDASMFYGSDGRPPAAVGGSAAQSYSNIEVHYNRTLAPPFAASPWTQPLVPGLLELSTQPAPPVTTFSVQPEPVAVTNVPVVYGNSIKKSFSKHVKPYGPPASHVGHQADTAAASSTTTHNPTGASQGTKATTKKRPAHKQDPYGLSAGHLRRPLPTGKAGDSSGLASSKHEQRVKKKFDPKYSRNRGSIKFKDALKQNPDQIYR</sequence>
<dbReference type="AlphaFoldDB" id="A0A182FRV3"/>
<reference evidence="2" key="2">
    <citation type="submission" date="2022-08" db="UniProtKB">
        <authorList>
            <consortium name="EnsemblMetazoa"/>
        </authorList>
    </citation>
    <scope>IDENTIFICATION</scope>
    <source>
        <strain evidence="2">STECLA/ALBI9_A</strain>
    </source>
</reference>
<feature type="region of interest" description="Disordered" evidence="1">
    <location>
        <begin position="234"/>
        <end position="308"/>
    </location>
</feature>
<feature type="compositionally biased region" description="Polar residues" evidence="1">
    <location>
        <begin position="470"/>
        <end position="481"/>
    </location>
</feature>
<dbReference type="VEuPathDB" id="VectorBase:AALB009279"/>